<dbReference type="AlphaFoldDB" id="A0A2C9VG83"/>
<feature type="domain" description="Zinc knuckle CX2CX4HX4C" evidence="1">
    <location>
        <begin position="65"/>
        <end position="106"/>
    </location>
</feature>
<evidence type="ECO:0000313" key="2">
    <source>
        <dbReference type="EMBL" id="OAY43513.1"/>
    </source>
</evidence>
<protein>
    <recommendedName>
        <fullName evidence="1">Zinc knuckle CX2CX4HX4C domain-containing protein</fullName>
    </recommendedName>
</protein>
<gene>
    <name evidence="2" type="ORF">MANES_08G076000</name>
</gene>
<sequence>MAFEELIFHESPFWLHVYYLPPNQLTTQNAKTIGDFIGKFFNIDFAHEGLSSNSHILILETMANIVKPIITSFHSKWKDGNIQLVNFRYEKIPRVSFNCGFIGHLSRNRQNSKSKDFSRNEKKKLHGPC</sequence>
<proteinExistence type="predicted"/>
<organism evidence="2">
    <name type="scientific">Manihot esculenta</name>
    <name type="common">Cassava</name>
    <name type="synonym">Jatropha manihot</name>
    <dbReference type="NCBI Taxonomy" id="3983"/>
    <lineage>
        <taxon>Eukaryota</taxon>
        <taxon>Viridiplantae</taxon>
        <taxon>Streptophyta</taxon>
        <taxon>Embryophyta</taxon>
        <taxon>Tracheophyta</taxon>
        <taxon>Spermatophyta</taxon>
        <taxon>Magnoliopsida</taxon>
        <taxon>eudicotyledons</taxon>
        <taxon>Gunneridae</taxon>
        <taxon>Pentapetalae</taxon>
        <taxon>rosids</taxon>
        <taxon>fabids</taxon>
        <taxon>Malpighiales</taxon>
        <taxon>Euphorbiaceae</taxon>
        <taxon>Crotonoideae</taxon>
        <taxon>Manihoteae</taxon>
        <taxon>Manihot</taxon>
    </lineage>
</organism>
<name>A0A2C9VG83_MANES</name>
<dbReference type="Pfam" id="PF14392">
    <property type="entry name" value="zf-CCHC_4"/>
    <property type="match status" value="1"/>
</dbReference>
<dbReference type="EMBL" id="CM004394">
    <property type="protein sequence ID" value="OAY43513.1"/>
    <property type="molecule type" value="Genomic_DNA"/>
</dbReference>
<dbReference type="InterPro" id="IPR025836">
    <property type="entry name" value="Zn_knuckle_CX2CX4HX4C"/>
</dbReference>
<evidence type="ECO:0000259" key="1">
    <source>
        <dbReference type="Pfam" id="PF14392"/>
    </source>
</evidence>
<accession>A0A2C9VG83</accession>
<reference evidence="2" key="1">
    <citation type="submission" date="2016-02" db="EMBL/GenBank/DDBJ databases">
        <title>WGS assembly of Manihot esculenta.</title>
        <authorList>
            <person name="Bredeson J.V."/>
            <person name="Prochnik S.E."/>
            <person name="Lyons J.B."/>
            <person name="Schmutz J."/>
            <person name="Grimwood J."/>
            <person name="Vrebalov J."/>
            <person name="Bart R.S."/>
            <person name="Amuge T."/>
            <person name="Ferguson M.E."/>
            <person name="Green R."/>
            <person name="Putnam N."/>
            <person name="Stites J."/>
            <person name="Rounsley S."/>
            <person name="Rokhsar D.S."/>
        </authorList>
    </citation>
    <scope>NUCLEOTIDE SEQUENCE [LARGE SCALE GENOMIC DNA]</scope>
    <source>
        <tissue evidence="2">Leaf</tissue>
    </source>
</reference>